<name>A0ACC6IJ30_9ACTN</name>
<comment type="caution">
    <text evidence="1">The sequence shown here is derived from an EMBL/GenBank/DDBJ whole genome shotgun (WGS) entry which is preliminary data.</text>
</comment>
<keyword evidence="2" id="KW-1185">Reference proteome</keyword>
<organism evidence="1 2">
    <name type="scientific">Nocardioides zeae</name>
    <dbReference type="NCBI Taxonomy" id="1457234"/>
    <lineage>
        <taxon>Bacteria</taxon>
        <taxon>Bacillati</taxon>
        <taxon>Actinomycetota</taxon>
        <taxon>Actinomycetes</taxon>
        <taxon>Propionibacteriales</taxon>
        <taxon>Nocardioidaceae</taxon>
        <taxon>Nocardioides</taxon>
    </lineage>
</organism>
<gene>
    <name evidence="1" type="ORF">QE364_002437</name>
</gene>
<evidence type="ECO:0000313" key="2">
    <source>
        <dbReference type="Proteomes" id="UP001261666"/>
    </source>
</evidence>
<sequence length="228" mass="24537">MSSAVRGKVGVDAVLFDYGGVLTTSVRDSLAGWMAREDIEPGSFTRTLRAWLARDAPAGTPVHRLETGELALEAFEETFAAELRTTDGRAVPAAGLLDRLFAEMRQEPTMFALVDDLRARGVRTGLVSNSWGNDYPRAQLDTVLDPVVISADVGLRKPDVAIFDLAVAHLGVPASRVLFVDDAEPNLIGARRAGLQTLLHQDPGTTRRALDALLAGGPRVTDDRSPHD</sequence>
<dbReference type="EMBL" id="JAVIZJ010000006">
    <property type="protein sequence ID" value="MDR6210722.1"/>
    <property type="molecule type" value="Genomic_DNA"/>
</dbReference>
<accession>A0ACC6IJ30</accession>
<proteinExistence type="predicted"/>
<evidence type="ECO:0000313" key="1">
    <source>
        <dbReference type="EMBL" id="MDR6210722.1"/>
    </source>
</evidence>
<protein>
    <submittedName>
        <fullName evidence="1">Epoxide hydrolase-like predicted phosphatase</fullName>
    </submittedName>
</protein>
<dbReference type="Proteomes" id="UP001261666">
    <property type="component" value="Unassembled WGS sequence"/>
</dbReference>
<reference evidence="1" key="1">
    <citation type="submission" date="2023-08" db="EMBL/GenBank/DDBJ databases">
        <title>Functional and genomic diversity of the sorghum phyllosphere microbiome.</title>
        <authorList>
            <person name="Shade A."/>
        </authorList>
    </citation>
    <scope>NUCLEOTIDE SEQUENCE</scope>
    <source>
        <strain evidence="1">SORGH_AS_0885</strain>
    </source>
</reference>